<protein>
    <recommendedName>
        <fullName evidence="3">SIR2-like domain-containing protein</fullName>
    </recommendedName>
</protein>
<evidence type="ECO:0000313" key="1">
    <source>
        <dbReference type="EMBL" id="RZF59116.1"/>
    </source>
</evidence>
<organism evidence="1 2">
    <name type="scientific">Sphingomonas populi</name>
    <dbReference type="NCBI Taxonomy" id="2484750"/>
    <lineage>
        <taxon>Bacteria</taxon>
        <taxon>Pseudomonadati</taxon>
        <taxon>Pseudomonadota</taxon>
        <taxon>Alphaproteobacteria</taxon>
        <taxon>Sphingomonadales</taxon>
        <taxon>Sphingomonadaceae</taxon>
        <taxon>Sphingomonas</taxon>
    </lineage>
</organism>
<dbReference type="PROSITE" id="PS51257">
    <property type="entry name" value="PROKAR_LIPOPROTEIN"/>
    <property type="match status" value="1"/>
</dbReference>
<dbReference type="AlphaFoldDB" id="A0A4Q6XS78"/>
<dbReference type="RefSeq" id="WP_130160477.1">
    <property type="nucleotide sequence ID" value="NZ_SGIS01000087.1"/>
</dbReference>
<keyword evidence="2" id="KW-1185">Reference proteome</keyword>
<dbReference type="Proteomes" id="UP000292085">
    <property type="component" value="Unassembled WGS sequence"/>
</dbReference>
<accession>A0A4Q6XS78</accession>
<comment type="caution">
    <text evidence="1">The sequence shown here is derived from an EMBL/GenBank/DDBJ whole genome shotgun (WGS) entry which is preliminary data.</text>
</comment>
<reference evidence="1 2" key="1">
    <citation type="submission" date="2019-02" db="EMBL/GenBank/DDBJ databases">
        <authorList>
            <person name="Li Y."/>
        </authorList>
    </citation>
    <scope>NUCLEOTIDE SEQUENCE [LARGE SCALE GENOMIC DNA]</scope>
    <source>
        <strain evidence="1 2">3-7</strain>
    </source>
</reference>
<sequence>MFRRGTLFIIGAGASCEIGLPSGDGLRDHIIEALAPERGNATQAFKNQAVNDAIVEAVQSVDRNGWENEMRAYRAMAERVRKALPLAQSIDNYLDAHRGNTIIETLGKIGIASSILSAEANSALVKKDSKRIQSSPWSDKLLSSWYIPFIQLLNAGRPLDEIDNLFDNVSFVIFNYDRCFEAFLVEAITAYYQIGVARAKAIIGNATIIHPYGKVGDLPWQGGLSVPLGGDNNINLLEVSREIRTFTETVDSGLAARIKDVVAAAETIVFMGFGFLEQNMQLMRHHSGNGSARRVFATTAGISDSDAEVVKQKIVQMVNRPIYSSQMSDWQQSGAFKPFVERKYCTDLMRNNWVRLTQEL</sequence>
<proteinExistence type="predicted"/>
<name>A0A4Q6XS78_9SPHN</name>
<evidence type="ECO:0000313" key="2">
    <source>
        <dbReference type="Proteomes" id="UP000292085"/>
    </source>
</evidence>
<dbReference type="EMBL" id="SGIS01000087">
    <property type="protein sequence ID" value="RZF59116.1"/>
    <property type="molecule type" value="Genomic_DNA"/>
</dbReference>
<evidence type="ECO:0008006" key="3">
    <source>
        <dbReference type="Google" id="ProtNLM"/>
    </source>
</evidence>
<gene>
    <name evidence="1" type="ORF">EWE75_23495</name>
</gene>
<dbReference type="OrthoDB" id="7060209at2"/>